<evidence type="ECO:0000313" key="2">
    <source>
        <dbReference type="EMBL" id="KAE8356991.1"/>
    </source>
</evidence>
<accession>A0A5N6ZH81</accession>
<name>A0A5N6ZH81_9EURO</name>
<keyword evidence="1" id="KW-0732">Signal</keyword>
<feature type="signal peptide" evidence="1">
    <location>
        <begin position="1"/>
        <end position="21"/>
    </location>
</feature>
<keyword evidence="3" id="KW-1185">Reference proteome</keyword>
<dbReference type="SUPFAM" id="SSF51695">
    <property type="entry name" value="PLC-like phosphodiesterases"/>
    <property type="match status" value="1"/>
</dbReference>
<dbReference type="OrthoDB" id="4907280at2759"/>
<dbReference type="GO" id="GO:0004620">
    <property type="term" value="F:phospholipase activity"/>
    <property type="evidence" value="ECO:0007669"/>
    <property type="project" value="InterPro"/>
</dbReference>
<protein>
    <recommendedName>
        <fullName evidence="4">Phospholipase D</fullName>
    </recommendedName>
</protein>
<dbReference type="Gene3D" id="3.20.20.190">
    <property type="entry name" value="Phosphatidylinositol (PI) phosphodiesterase"/>
    <property type="match status" value="1"/>
</dbReference>
<evidence type="ECO:0000313" key="3">
    <source>
        <dbReference type="Proteomes" id="UP000327118"/>
    </source>
</evidence>
<dbReference type="EMBL" id="ML739033">
    <property type="protein sequence ID" value="KAE8356991.1"/>
    <property type="molecule type" value="Genomic_DNA"/>
</dbReference>
<sequence>MSSSSLVRALYTVWLLSLAVAFSTHTPRPIYAIAHRVLRKEAVTAAISHGANALEIDLTAWYFGWWADHDGKLFSAGATARELFDFIADQRSTLRSITFVWLDIKNPDFCGKRHACSIEALQDLARDILEPVGIRVLYGFYQTADSRGYRVIRDGLNANEAVALSGKTSAILDLYNTTGAGISVKQRVMDFGHPQLQHGVDLYPELRYGSWEHDLGNLGKVFSWTSTEGDTELVQYLLGEAGIDGFIYGYQSAEYEDQDTPKSALQDIVDFVDAHADTHRMARGEDAPW</sequence>
<evidence type="ECO:0008006" key="4">
    <source>
        <dbReference type="Google" id="ProtNLM"/>
    </source>
</evidence>
<feature type="chain" id="PRO_5025066603" description="Phospholipase D" evidence="1">
    <location>
        <begin position="22"/>
        <end position="289"/>
    </location>
</feature>
<proteinExistence type="predicted"/>
<dbReference type="AlphaFoldDB" id="A0A5N6ZH81"/>
<dbReference type="GO" id="GO:0016042">
    <property type="term" value="P:lipid catabolic process"/>
    <property type="evidence" value="ECO:0007669"/>
    <property type="project" value="InterPro"/>
</dbReference>
<gene>
    <name evidence="2" type="ORF">BDV28DRAFT_928</name>
</gene>
<reference evidence="3" key="1">
    <citation type="submission" date="2019-04" db="EMBL/GenBank/DDBJ databases">
        <title>Friends and foes A comparative genomics studyof 23 Aspergillus species from section Flavi.</title>
        <authorList>
            <consortium name="DOE Joint Genome Institute"/>
            <person name="Kjaerbolling I."/>
            <person name="Vesth T."/>
            <person name="Frisvad J.C."/>
            <person name="Nybo J.L."/>
            <person name="Theobald S."/>
            <person name="Kildgaard S."/>
            <person name="Isbrandt T."/>
            <person name="Kuo A."/>
            <person name="Sato A."/>
            <person name="Lyhne E.K."/>
            <person name="Kogle M.E."/>
            <person name="Wiebenga A."/>
            <person name="Kun R.S."/>
            <person name="Lubbers R.J."/>
            <person name="Makela M.R."/>
            <person name="Barry K."/>
            <person name="Chovatia M."/>
            <person name="Clum A."/>
            <person name="Daum C."/>
            <person name="Haridas S."/>
            <person name="He G."/>
            <person name="LaButti K."/>
            <person name="Lipzen A."/>
            <person name="Mondo S."/>
            <person name="Riley R."/>
            <person name="Salamov A."/>
            <person name="Simmons B.A."/>
            <person name="Magnuson J.K."/>
            <person name="Henrissat B."/>
            <person name="Mortensen U.H."/>
            <person name="Larsen T.O."/>
            <person name="Devries R.P."/>
            <person name="Grigoriev I.V."/>
            <person name="Machida M."/>
            <person name="Baker S.E."/>
            <person name="Andersen M.R."/>
        </authorList>
    </citation>
    <scope>NUCLEOTIDE SEQUENCE [LARGE SCALE GENOMIC DNA]</scope>
    <source>
        <strain evidence="3">CBS 553.77</strain>
    </source>
</reference>
<dbReference type="PIRSF" id="PIRSF016632">
    <property type="entry name" value="Phospholipase_actinobac/fun"/>
    <property type="match status" value="1"/>
</dbReference>
<dbReference type="InterPro" id="IPR016674">
    <property type="entry name" value="SMase_D/PLipase_D"/>
</dbReference>
<dbReference type="Proteomes" id="UP000327118">
    <property type="component" value="Unassembled WGS sequence"/>
</dbReference>
<organism evidence="2 3">
    <name type="scientific">Aspergillus coremiiformis</name>
    <dbReference type="NCBI Taxonomy" id="138285"/>
    <lineage>
        <taxon>Eukaryota</taxon>
        <taxon>Fungi</taxon>
        <taxon>Dikarya</taxon>
        <taxon>Ascomycota</taxon>
        <taxon>Pezizomycotina</taxon>
        <taxon>Eurotiomycetes</taxon>
        <taxon>Eurotiomycetidae</taxon>
        <taxon>Eurotiales</taxon>
        <taxon>Aspergillaceae</taxon>
        <taxon>Aspergillus</taxon>
        <taxon>Aspergillus subgen. Circumdati</taxon>
    </lineage>
</organism>
<dbReference type="GO" id="GO:0008081">
    <property type="term" value="F:phosphoric diester hydrolase activity"/>
    <property type="evidence" value="ECO:0007669"/>
    <property type="project" value="InterPro"/>
</dbReference>
<evidence type="ECO:0000256" key="1">
    <source>
        <dbReference type="SAM" id="SignalP"/>
    </source>
</evidence>
<dbReference type="InterPro" id="IPR017946">
    <property type="entry name" value="PLC-like_Pdiesterase_TIM-brl"/>
</dbReference>